<dbReference type="OrthoDB" id="564736at2759"/>
<dbReference type="AlphaFoldDB" id="A0A0M0JJ29"/>
<feature type="transmembrane region" description="Helical" evidence="6">
    <location>
        <begin position="390"/>
        <end position="407"/>
    </location>
</feature>
<comment type="subcellular location">
    <subcellularLocation>
        <location evidence="1">Membrane</location>
        <topology evidence="1">Multi-pass membrane protein</topology>
    </subcellularLocation>
</comment>
<keyword evidence="3 6" id="KW-0812">Transmembrane</keyword>
<dbReference type="GO" id="GO:0016020">
    <property type="term" value="C:membrane"/>
    <property type="evidence" value="ECO:0007669"/>
    <property type="project" value="UniProtKB-SubCell"/>
</dbReference>
<feature type="non-terminal residue" evidence="8">
    <location>
        <position position="1"/>
    </location>
</feature>
<evidence type="ECO:0000313" key="9">
    <source>
        <dbReference type="Proteomes" id="UP000037460"/>
    </source>
</evidence>
<feature type="domain" description="ShKT" evidence="7">
    <location>
        <begin position="146"/>
        <end position="182"/>
    </location>
</feature>
<keyword evidence="4 6" id="KW-1133">Transmembrane helix</keyword>
<keyword evidence="9" id="KW-1185">Reference proteome</keyword>
<sequence length="591" mass="64668">RNLTAARRRVTADSAVATLRLAARGAALPECPSTMRGSRLGSLWPLALAMAAHGQMPDMHGRPVEIGVPESLQGEPVELQKRAMDGPMVVEGEDVPIQINATKAYEQHLLMPSAMDHEKVPDENVAEDQAGLLARHNLQEHEVDWQGTDDTPTCRQWALQGECIRNPQFMWVTCSKACGSLPYADADLNECPGWANAGECEKNPVFMFERCNKSCVDSARESLNRREDIPRPNPHLAADLGPQEGSRLRTFLPIFCGIGLLLVGGSALCIAFAPALTAKQEALEDDLTRLKVRITRRFPKLAPVLASFSITRVGVGFICLYYINEALTTNPVLAAWLPFGSASDGVWQQHVAWVDATNLGGGAAAIVCIIGLYTVPSAFVMMADTLVDSYLLLERILYGFLYGRGLYVNELMAKKFSLLGCVALLIASAVQANERSSSGLSGMLLEAPTLSNRLSVALLFGRLLIAVLFLYVGLSELHRLLFQPFTPYLPGDGHDVVWPKAVELILAVPFILGFQTVAVSRLLAASLVLEALYAWSWWRIPGDEGSFAHHRRAIHYREHFVTNVATAGGLLLLQKIGAGRYTVDELFKKKD</sequence>
<dbReference type="Pfam" id="PF01549">
    <property type="entry name" value="ShK"/>
    <property type="match status" value="2"/>
</dbReference>
<feature type="transmembrane region" description="Helical" evidence="6">
    <location>
        <begin position="363"/>
        <end position="383"/>
    </location>
</feature>
<feature type="transmembrane region" description="Helical" evidence="6">
    <location>
        <begin position="251"/>
        <end position="277"/>
    </location>
</feature>
<dbReference type="InterPro" id="IPR002995">
    <property type="entry name" value="Surf4"/>
</dbReference>
<comment type="similarity">
    <text evidence="2">Belongs to the SURF4 family.</text>
</comment>
<dbReference type="Pfam" id="PF02077">
    <property type="entry name" value="SURF4"/>
    <property type="match status" value="1"/>
</dbReference>
<keyword evidence="5 6" id="KW-0472">Membrane</keyword>
<dbReference type="Proteomes" id="UP000037460">
    <property type="component" value="Unassembled WGS sequence"/>
</dbReference>
<comment type="caution">
    <text evidence="8">The sequence shown here is derived from an EMBL/GenBank/DDBJ whole genome shotgun (WGS) entry which is preliminary data.</text>
</comment>
<reference evidence="9" key="1">
    <citation type="journal article" date="2015" name="PLoS Genet.">
        <title>Genome Sequence and Transcriptome Analyses of Chrysochromulina tobin: Metabolic Tools for Enhanced Algal Fitness in the Prominent Order Prymnesiales (Haptophyceae).</title>
        <authorList>
            <person name="Hovde B.T."/>
            <person name="Deodato C.R."/>
            <person name="Hunsperger H.M."/>
            <person name="Ryken S.A."/>
            <person name="Yost W."/>
            <person name="Jha R.K."/>
            <person name="Patterson J."/>
            <person name="Monnat R.J. Jr."/>
            <person name="Barlow S.B."/>
            <person name="Starkenburg S.R."/>
            <person name="Cattolico R.A."/>
        </authorList>
    </citation>
    <scope>NUCLEOTIDE SEQUENCE</scope>
    <source>
        <strain evidence="9">CCMP291</strain>
    </source>
</reference>
<gene>
    <name evidence="8" type="ORF">Ctob_013448</name>
</gene>
<feature type="transmembrane region" description="Helical" evidence="6">
    <location>
        <begin position="504"/>
        <end position="529"/>
    </location>
</feature>
<dbReference type="InterPro" id="IPR003582">
    <property type="entry name" value="ShKT_dom"/>
</dbReference>
<evidence type="ECO:0000256" key="3">
    <source>
        <dbReference type="ARBA" id="ARBA00022692"/>
    </source>
</evidence>
<feature type="transmembrane region" description="Helical" evidence="6">
    <location>
        <begin position="454"/>
        <end position="474"/>
    </location>
</feature>
<feature type="domain" description="ShKT" evidence="7">
    <location>
        <begin position="184"/>
        <end position="216"/>
    </location>
</feature>
<evidence type="ECO:0000313" key="8">
    <source>
        <dbReference type="EMBL" id="KOO26596.1"/>
    </source>
</evidence>
<evidence type="ECO:0000256" key="5">
    <source>
        <dbReference type="ARBA" id="ARBA00023136"/>
    </source>
</evidence>
<name>A0A0M0JJ29_9EUKA</name>
<feature type="transmembrane region" description="Helical" evidence="6">
    <location>
        <begin position="298"/>
        <end position="323"/>
    </location>
</feature>
<protein>
    <recommendedName>
        <fullName evidence="7">ShKT domain-containing protein</fullName>
    </recommendedName>
</protein>
<evidence type="ECO:0000256" key="4">
    <source>
        <dbReference type="ARBA" id="ARBA00022989"/>
    </source>
</evidence>
<evidence type="ECO:0000259" key="7">
    <source>
        <dbReference type="SMART" id="SM00254"/>
    </source>
</evidence>
<evidence type="ECO:0000256" key="2">
    <source>
        <dbReference type="ARBA" id="ARBA00006945"/>
    </source>
</evidence>
<dbReference type="EMBL" id="JWZX01002830">
    <property type="protein sequence ID" value="KOO26596.1"/>
    <property type="molecule type" value="Genomic_DNA"/>
</dbReference>
<evidence type="ECO:0000256" key="1">
    <source>
        <dbReference type="ARBA" id="ARBA00004141"/>
    </source>
</evidence>
<accession>A0A0M0JJ29</accession>
<proteinExistence type="inferred from homology"/>
<dbReference type="SMART" id="SM00254">
    <property type="entry name" value="ShKT"/>
    <property type="match status" value="2"/>
</dbReference>
<organism evidence="8 9">
    <name type="scientific">Chrysochromulina tobinii</name>
    <dbReference type="NCBI Taxonomy" id="1460289"/>
    <lineage>
        <taxon>Eukaryota</taxon>
        <taxon>Haptista</taxon>
        <taxon>Haptophyta</taxon>
        <taxon>Prymnesiophyceae</taxon>
        <taxon>Prymnesiales</taxon>
        <taxon>Chrysochromulinaceae</taxon>
        <taxon>Chrysochromulina</taxon>
    </lineage>
</organism>
<evidence type="ECO:0000256" key="6">
    <source>
        <dbReference type="SAM" id="Phobius"/>
    </source>
</evidence>